<feature type="region of interest" description="Disordered" evidence="6">
    <location>
        <begin position="251"/>
        <end position="272"/>
    </location>
</feature>
<dbReference type="EMBL" id="JAWCUI010000003">
    <property type="protein sequence ID" value="KAL1903038.1"/>
    <property type="molecule type" value="Genomic_DNA"/>
</dbReference>
<evidence type="ECO:0008006" key="9">
    <source>
        <dbReference type="Google" id="ProtNLM"/>
    </source>
</evidence>
<evidence type="ECO:0000256" key="5">
    <source>
        <dbReference type="ARBA" id="ARBA00023242"/>
    </source>
</evidence>
<protein>
    <recommendedName>
        <fullName evidence="9">Transcription factor domain-containing protein</fullName>
    </recommendedName>
</protein>
<keyword evidence="3" id="KW-0805">Transcription regulation</keyword>
<gene>
    <name evidence="7" type="ORF">Sste5346_000951</name>
</gene>
<evidence type="ECO:0000256" key="6">
    <source>
        <dbReference type="SAM" id="MobiDB-lite"/>
    </source>
</evidence>
<keyword evidence="2" id="KW-0862">Zinc</keyword>
<reference evidence="7 8" key="1">
    <citation type="journal article" date="2024" name="IMA Fungus">
        <title>IMA Genome - F19 : A genome assembly and annotation guide to empower mycologists, including annotated draft genome sequences of Ceratocystis pirilliformis, Diaporthe australafricana, Fusarium ophioides, Paecilomyces lecythidis, and Sporothrix stenoceras.</title>
        <authorList>
            <person name="Aylward J."/>
            <person name="Wilson A.M."/>
            <person name="Visagie C.M."/>
            <person name="Spraker J."/>
            <person name="Barnes I."/>
            <person name="Buitendag C."/>
            <person name="Ceriani C."/>
            <person name="Del Mar Angel L."/>
            <person name="du Plessis D."/>
            <person name="Fuchs T."/>
            <person name="Gasser K."/>
            <person name="Kramer D."/>
            <person name="Li W."/>
            <person name="Munsamy K."/>
            <person name="Piso A."/>
            <person name="Price J.L."/>
            <person name="Sonnekus B."/>
            <person name="Thomas C."/>
            <person name="van der Nest A."/>
            <person name="van Dijk A."/>
            <person name="van Heerden A."/>
            <person name="van Vuuren N."/>
            <person name="Yilmaz N."/>
            <person name="Duong T.A."/>
            <person name="van der Merwe N.A."/>
            <person name="Wingfield M.J."/>
            <person name="Wingfield B.D."/>
        </authorList>
    </citation>
    <scope>NUCLEOTIDE SEQUENCE [LARGE SCALE GENOMIC DNA]</scope>
    <source>
        <strain evidence="7 8">CMW 5346</strain>
    </source>
</reference>
<feature type="region of interest" description="Disordered" evidence="6">
    <location>
        <begin position="76"/>
        <end position="107"/>
    </location>
</feature>
<sequence>MIWSRWDEEQEEEDEQLLNGNTQRNITLTEALEMLYMEKRLLPQVGEFGALLIIHAVYRQTNEVVAQSRNQLLSWTPSAEVQPRKSHTGGAQEKENDDNDNDDESWPHLKHPVLHRWRNGASDCLDVLHWSANARAAQAAGCEHPTVLFLHLARLLLLTPLRSIQVLADEAATASATEDRGRRYLYAQAGSRVRQWTLHDPYKARLALVHAGALLWHVRRFSSGSFLEPFAVYRATLTLWAYGVAATRGADTGQEPATHEQDAGAGSESPEPSLLYLDRPLDDELVQMYVRLGHRMTACVQRVGNICSAGAPRRIVQEGIRLLVGVEEAGPARGWGIESSYAASLRGIWSSTQ</sequence>
<evidence type="ECO:0000313" key="8">
    <source>
        <dbReference type="Proteomes" id="UP001583186"/>
    </source>
</evidence>
<keyword evidence="8" id="KW-1185">Reference proteome</keyword>
<evidence type="ECO:0000256" key="3">
    <source>
        <dbReference type="ARBA" id="ARBA00023015"/>
    </source>
</evidence>
<keyword evidence="5" id="KW-0539">Nucleus</keyword>
<keyword evidence="1" id="KW-0479">Metal-binding</keyword>
<name>A0ABR3ZQR7_9PEZI</name>
<evidence type="ECO:0000256" key="1">
    <source>
        <dbReference type="ARBA" id="ARBA00022723"/>
    </source>
</evidence>
<organism evidence="7 8">
    <name type="scientific">Sporothrix stenoceras</name>
    <dbReference type="NCBI Taxonomy" id="5173"/>
    <lineage>
        <taxon>Eukaryota</taxon>
        <taxon>Fungi</taxon>
        <taxon>Dikarya</taxon>
        <taxon>Ascomycota</taxon>
        <taxon>Pezizomycotina</taxon>
        <taxon>Sordariomycetes</taxon>
        <taxon>Sordariomycetidae</taxon>
        <taxon>Ophiostomatales</taxon>
        <taxon>Ophiostomataceae</taxon>
        <taxon>Sporothrix</taxon>
    </lineage>
</organism>
<evidence type="ECO:0000256" key="2">
    <source>
        <dbReference type="ARBA" id="ARBA00022833"/>
    </source>
</evidence>
<keyword evidence="4" id="KW-0804">Transcription</keyword>
<evidence type="ECO:0000256" key="4">
    <source>
        <dbReference type="ARBA" id="ARBA00023163"/>
    </source>
</evidence>
<dbReference type="Proteomes" id="UP001583186">
    <property type="component" value="Unassembled WGS sequence"/>
</dbReference>
<proteinExistence type="predicted"/>
<feature type="compositionally biased region" description="Acidic residues" evidence="6">
    <location>
        <begin position="95"/>
        <end position="104"/>
    </location>
</feature>
<dbReference type="PANTHER" id="PTHR47660:SF7">
    <property type="entry name" value="TRANSCRIPTION FACTOR WITH C2H2 AND ZN(2)-CYS(6) DNA BINDING DOMAIN (EUROFUNG)"/>
    <property type="match status" value="1"/>
</dbReference>
<accession>A0ABR3ZQR7</accession>
<evidence type="ECO:0000313" key="7">
    <source>
        <dbReference type="EMBL" id="KAL1903038.1"/>
    </source>
</evidence>
<comment type="caution">
    <text evidence="7">The sequence shown here is derived from an EMBL/GenBank/DDBJ whole genome shotgun (WGS) entry which is preliminary data.</text>
</comment>
<dbReference type="PANTHER" id="PTHR47660">
    <property type="entry name" value="TRANSCRIPTION FACTOR WITH C2H2 AND ZN(2)-CYS(6) DNA BINDING DOMAIN (EUROFUNG)-RELATED-RELATED"/>
    <property type="match status" value="1"/>
</dbReference>